<sequence length="72" mass="8258">MVKTQVHSIEMVTASIKIGFPKADIQGYRDHSEDGLKDFSDKEIANILLEDIVGRYFNEEYFDLEGLYQAQS</sequence>
<evidence type="ECO:0000313" key="1">
    <source>
        <dbReference type="EMBL" id="KKN72642.1"/>
    </source>
</evidence>
<proteinExistence type="predicted"/>
<gene>
    <name evidence="1" type="ORF">LCGC14_0408840</name>
</gene>
<organism evidence="1">
    <name type="scientific">marine sediment metagenome</name>
    <dbReference type="NCBI Taxonomy" id="412755"/>
    <lineage>
        <taxon>unclassified sequences</taxon>
        <taxon>metagenomes</taxon>
        <taxon>ecological metagenomes</taxon>
    </lineage>
</organism>
<dbReference type="EMBL" id="LAZR01000358">
    <property type="protein sequence ID" value="KKN72642.1"/>
    <property type="molecule type" value="Genomic_DNA"/>
</dbReference>
<accession>A0A0F9TCI1</accession>
<comment type="caution">
    <text evidence="1">The sequence shown here is derived from an EMBL/GenBank/DDBJ whole genome shotgun (WGS) entry which is preliminary data.</text>
</comment>
<name>A0A0F9TCI1_9ZZZZ</name>
<protein>
    <submittedName>
        <fullName evidence="1">Uncharacterized protein</fullName>
    </submittedName>
</protein>
<dbReference type="AlphaFoldDB" id="A0A0F9TCI1"/>
<reference evidence="1" key="1">
    <citation type="journal article" date="2015" name="Nature">
        <title>Complex archaea that bridge the gap between prokaryotes and eukaryotes.</title>
        <authorList>
            <person name="Spang A."/>
            <person name="Saw J.H."/>
            <person name="Jorgensen S.L."/>
            <person name="Zaremba-Niedzwiedzka K."/>
            <person name="Martijn J."/>
            <person name="Lind A.E."/>
            <person name="van Eijk R."/>
            <person name="Schleper C."/>
            <person name="Guy L."/>
            <person name="Ettema T.J."/>
        </authorList>
    </citation>
    <scope>NUCLEOTIDE SEQUENCE</scope>
</reference>